<protein>
    <submittedName>
        <fullName evidence="3">Extracellular lipase</fullName>
    </submittedName>
</protein>
<comment type="caution">
    <text evidence="3">The sequence shown here is derived from an EMBL/GenBank/DDBJ whole genome shotgun (WGS) entry which is preliminary data.</text>
</comment>
<dbReference type="Proteomes" id="UP001215712">
    <property type="component" value="Unassembled WGS sequence"/>
</dbReference>
<feature type="domain" description="Heterokaryon incompatibility" evidence="2">
    <location>
        <begin position="273"/>
        <end position="376"/>
    </location>
</feature>
<dbReference type="PANTHER" id="PTHR33112">
    <property type="entry name" value="DOMAIN PROTEIN, PUTATIVE-RELATED"/>
    <property type="match status" value="1"/>
</dbReference>
<name>A0AAD6MYH8_9EURO</name>
<gene>
    <name evidence="3" type="ORF">N7493_002207</name>
</gene>
<feature type="region of interest" description="Disordered" evidence="1">
    <location>
        <begin position="392"/>
        <end position="412"/>
    </location>
</feature>
<accession>A0AAD6MYH8</accession>
<dbReference type="InterPro" id="IPR010730">
    <property type="entry name" value="HET"/>
</dbReference>
<evidence type="ECO:0000256" key="1">
    <source>
        <dbReference type="SAM" id="MobiDB-lite"/>
    </source>
</evidence>
<evidence type="ECO:0000313" key="3">
    <source>
        <dbReference type="EMBL" id="KAJ5733421.1"/>
    </source>
</evidence>
<reference evidence="3" key="2">
    <citation type="submission" date="2023-01" db="EMBL/GenBank/DDBJ databases">
        <authorList>
            <person name="Petersen C."/>
        </authorList>
    </citation>
    <scope>NUCLEOTIDE SEQUENCE</scope>
    <source>
        <strain evidence="3">IBT 17514</strain>
    </source>
</reference>
<dbReference type="EMBL" id="JAQJAN010000003">
    <property type="protein sequence ID" value="KAJ5733421.1"/>
    <property type="molecule type" value="Genomic_DNA"/>
</dbReference>
<reference evidence="3" key="1">
    <citation type="journal article" date="2023" name="IMA Fungus">
        <title>Comparative genomic study of the Penicillium genus elucidates a diverse pangenome and 15 lateral gene transfer events.</title>
        <authorList>
            <person name="Petersen C."/>
            <person name="Sorensen T."/>
            <person name="Nielsen M.R."/>
            <person name="Sondergaard T.E."/>
            <person name="Sorensen J.L."/>
            <person name="Fitzpatrick D.A."/>
            <person name="Frisvad J.C."/>
            <person name="Nielsen K.L."/>
        </authorList>
    </citation>
    <scope>NUCLEOTIDE SEQUENCE</scope>
    <source>
        <strain evidence="3">IBT 17514</strain>
    </source>
</reference>
<dbReference type="Pfam" id="PF06985">
    <property type="entry name" value="HET"/>
    <property type="match status" value="1"/>
</dbReference>
<dbReference type="PANTHER" id="PTHR33112:SF10">
    <property type="entry name" value="TOL"/>
    <property type="match status" value="1"/>
</dbReference>
<organism evidence="3 4">
    <name type="scientific">Penicillium malachiteum</name>
    <dbReference type="NCBI Taxonomy" id="1324776"/>
    <lineage>
        <taxon>Eukaryota</taxon>
        <taxon>Fungi</taxon>
        <taxon>Dikarya</taxon>
        <taxon>Ascomycota</taxon>
        <taxon>Pezizomycotina</taxon>
        <taxon>Eurotiomycetes</taxon>
        <taxon>Eurotiomycetidae</taxon>
        <taxon>Eurotiales</taxon>
        <taxon>Aspergillaceae</taxon>
        <taxon>Penicillium</taxon>
    </lineage>
</organism>
<keyword evidence="4" id="KW-1185">Reference proteome</keyword>
<evidence type="ECO:0000259" key="2">
    <source>
        <dbReference type="Pfam" id="PF06985"/>
    </source>
</evidence>
<proteinExistence type="predicted"/>
<evidence type="ECO:0000313" key="4">
    <source>
        <dbReference type="Proteomes" id="UP001215712"/>
    </source>
</evidence>
<sequence>MTNLSINEDAVNEIVDRGFYPKINFVAEMMGIKLPRNPEDDQFSIPTESLPDQNANSSSAELCQACAGMTIKELKSDEGYLHTEEIEDFFESAKTCPLCALLQQTMCNAVRFHIQRKEPIEDPVEAIDLFAAFMAVTEHCYMFRPTPVVLKLDRGAYNDLNDDYLVMGTILKMPIQNAKALALHFGRLLLHDNKRKSVVPILPRGNDEEVLRRLSAWLDERRKEVPAWSDASVEKPLPTRVLDLGQPCLERFSQESLEQDLRLVESNGQRGHYTTLSYCWGGYSEFKTTRSNYHDRLEGIMFADLPKTYADAVCITRSLGVRYLWIDALCIIQEDPKDWLHEAGCMSDIFWNTTCRIAANEGKDPTEGFFPPKETPASIKVPNLVGEELSTGLSDVEKNTPKDDDDQGQNYEADYLGTSTFEEVPASSEDPTSTDVNFTESIIPDISEQTSVEFLDREDELLDGTLDQSSYSGDHDDYINFNSNQPMEIDEQDSHLENPDGSLNDALDELMERIDRNLKIHREKPVEPEEEEKPFEMYLSSPKAYAIDVDRGHLNTRGWVLQERLLASRTIHFTKNHIYCEDQDDICGEDWVRRYFTWRSSIDKTSQCSRAELFPERGFSSSLRDVIPEGGDRNLWFQRRLYRRADGQYVPHPWLKICELFSKCELSYDVDRLAAIAGLVKKKQELRQISAVESGEQVNIQNFFGMWEENLHSELCWVAADECKAQYLHHLNLPSWAWIAYKGRIEFTRDRRWSRNPGPVREAPISEMELIEYDVPDMLTELPLMKPASITIRAPIRKIHSISRKKTTYVTEDISRKDLAKSSPFHFDERTGTMPIPMAHRSECQDMFDEGGRIVGFVSFDEDRQLVGDLFCAHISTLRDEILDFPKQNFDETDETEYDIQHSCPPILAYALILIRVDSNEGTLYRRVGMAELNYEWMLEGVSSKAKII</sequence>
<dbReference type="AlphaFoldDB" id="A0AAD6MYH8"/>